<accession>A0A645I6R0</accession>
<comment type="caution">
    <text evidence="2">The sequence shown here is derived from an EMBL/GenBank/DDBJ whole genome shotgun (WGS) entry which is preliminary data.</text>
</comment>
<organism evidence="2">
    <name type="scientific">bioreactor metagenome</name>
    <dbReference type="NCBI Taxonomy" id="1076179"/>
    <lineage>
        <taxon>unclassified sequences</taxon>
        <taxon>metagenomes</taxon>
        <taxon>ecological metagenomes</taxon>
    </lineage>
</organism>
<feature type="compositionally biased region" description="Basic and acidic residues" evidence="1">
    <location>
        <begin position="1"/>
        <end position="17"/>
    </location>
</feature>
<feature type="region of interest" description="Disordered" evidence="1">
    <location>
        <begin position="1"/>
        <end position="97"/>
    </location>
</feature>
<evidence type="ECO:0000256" key="1">
    <source>
        <dbReference type="SAM" id="MobiDB-lite"/>
    </source>
</evidence>
<proteinExistence type="predicted"/>
<evidence type="ECO:0000313" key="2">
    <source>
        <dbReference type="EMBL" id="MPN46079.1"/>
    </source>
</evidence>
<name>A0A645I6R0_9ZZZZ</name>
<feature type="compositionally biased region" description="Basic and acidic residues" evidence="1">
    <location>
        <begin position="72"/>
        <end position="82"/>
    </location>
</feature>
<dbReference type="AlphaFoldDB" id="A0A645I6R0"/>
<reference evidence="2" key="1">
    <citation type="submission" date="2019-08" db="EMBL/GenBank/DDBJ databases">
        <authorList>
            <person name="Kucharzyk K."/>
            <person name="Murdoch R.W."/>
            <person name="Higgins S."/>
            <person name="Loffler F."/>
        </authorList>
    </citation>
    <scope>NUCLEOTIDE SEQUENCE</scope>
</reference>
<sequence length="97" mass="11073">MQQEGRRRPGERDDRQQQRPPVPVGQERGRGIRSGGHHDEMRVAVTVTENHAGQEAGRPAPFSAHQEQAAEAPDRQHEERHRQQMGPQGDQAFRQLR</sequence>
<dbReference type="EMBL" id="VSSQ01106434">
    <property type="protein sequence ID" value="MPN46079.1"/>
    <property type="molecule type" value="Genomic_DNA"/>
</dbReference>
<protein>
    <submittedName>
        <fullName evidence="2">Uncharacterized protein</fullName>
    </submittedName>
</protein>
<gene>
    <name evidence="2" type="ORF">SDC9_193659</name>
</gene>